<accession>A0ABP9Q503</accession>
<evidence type="ECO:0000313" key="1">
    <source>
        <dbReference type="EMBL" id="GAA5155903.1"/>
    </source>
</evidence>
<keyword evidence="2" id="KW-1185">Reference proteome</keyword>
<dbReference type="Proteomes" id="UP001500192">
    <property type="component" value="Unassembled WGS sequence"/>
</dbReference>
<comment type="caution">
    <text evidence="1">The sequence shown here is derived from an EMBL/GenBank/DDBJ whole genome shotgun (WGS) entry which is preliminary data.</text>
</comment>
<evidence type="ECO:0008006" key="3">
    <source>
        <dbReference type="Google" id="ProtNLM"/>
    </source>
</evidence>
<sequence>MHEGRVAPPVPWGLLLPTANQEMVPEGRIREGEHELVQAEVALAMAEGYLQNLKSRRTGRVAGTDRVEGVRPGD</sequence>
<reference evidence="2" key="1">
    <citation type="journal article" date="2019" name="Int. J. Syst. Evol. Microbiol.">
        <title>The Global Catalogue of Microorganisms (GCM) 10K type strain sequencing project: providing services to taxonomists for standard genome sequencing and annotation.</title>
        <authorList>
            <consortium name="The Broad Institute Genomics Platform"/>
            <consortium name="The Broad Institute Genome Sequencing Center for Infectious Disease"/>
            <person name="Wu L."/>
            <person name="Ma J."/>
        </authorList>
    </citation>
    <scope>NUCLEOTIDE SEQUENCE [LARGE SCALE GENOMIC DNA]</scope>
    <source>
        <strain evidence="2">JCM 18054</strain>
    </source>
</reference>
<proteinExistence type="predicted"/>
<gene>
    <name evidence="1" type="ORF">GCM10023214_12310</name>
</gene>
<name>A0ABP9Q503_9PSEU</name>
<evidence type="ECO:0000313" key="2">
    <source>
        <dbReference type="Proteomes" id="UP001500192"/>
    </source>
</evidence>
<protein>
    <recommendedName>
        <fullName evidence="3">Transposase</fullName>
    </recommendedName>
</protein>
<organism evidence="1 2">
    <name type="scientific">Amycolatopsis dongchuanensis</name>
    <dbReference type="NCBI Taxonomy" id="1070866"/>
    <lineage>
        <taxon>Bacteria</taxon>
        <taxon>Bacillati</taxon>
        <taxon>Actinomycetota</taxon>
        <taxon>Actinomycetes</taxon>
        <taxon>Pseudonocardiales</taxon>
        <taxon>Pseudonocardiaceae</taxon>
        <taxon>Amycolatopsis</taxon>
    </lineage>
</organism>
<dbReference type="EMBL" id="BAABIB010000033">
    <property type="protein sequence ID" value="GAA5155903.1"/>
    <property type="molecule type" value="Genomic_DNA"/>
</dbReference>